<dbReference type="Pfam" id="PF02308">
    <property type="entry name" value="MgtC"/>
    <property type="match status" value="1"/>
</dbReference>
<feature type="transmembrane region" description="Helical" evidence="6">
    <location>
        <begin position="287"/>
        <end position="309"/>
    </location>
</feature>
<feature type="transmembrane region" description="Helical" evidence="6">
    <location>
        <begin position="48"/>
        <end position="67"/>
    </location>
</feature>
<name>A0ABD5PDP4_9EURY</name>
<evidence type="ECO:0000259" key="7">
    <source>
        <dbReference type="Pfam" id="PF02308"/>
    </source>
</evidence>
<dbReference type="EMBL" id="JBHSDS010000007">
    <property type="protein sequence ID" value="MFC4359027.1"/>
    <property type="molecule type" value="Genomic_DNA"/>
</dbReference>
<dbReference type="RefSeq" id="WP_267620068.1">
    <property type="nucleotide sequence ID" value="NZ_JAODIW010000004.1"/>
</dbReference>
<feature type="transmembrane region" description="Helical" evidence="6">
    <location>
        <begin position="113"/>
        <end position="143"/>
    </location>
</feature>
<feature type="transmembrane region" description="Helical" evidence="6">
    <location>
        <begin position="196"/>
        <end position="215"/>
    </location>
</feature>
<keyword evidence="5 6" id="KW-0472">Membrane</keyword>
<sequence length="442" mass="45389">MPVEVVLQGVDGGGVLTNPLDDPVVRVVLAAALGLFLGLEREWSRKSAGIRTFSLISLVGAVFTIVAQESDLGVSLLTIGGVLVIVQGVLLAVQGLRNGEEDSLSLTTSMSMMAAYGVGVLVAAGYVLVGVSVAVVSSLLLVLKRELHGFAGGLTREEMRSSVEFAILAFVVYPLLPASYEVDLVGEFTFRLEPQVAWLMVVTVAGIGIVNYALVRSYGGRGVAVTGFFGGLASSTAVVGTMLDQVRQRADAVSFAVAGVLLADAAMATRNLLIAVAFTVASGQPPLVGAVIPLGVLIVGSFVVAWLAADWGAEVDMDLESPFSLWNVLAFGAVFLVILVGGTVAQQEFGNVGFYVSALLSGLVSSAGTTTSAVLLYRQGSLGVQPAVISILLATGSSILVKAGLAAAGPEQFRNRVAVWSLVLLAAAGTATAATFAIFAPT</sequence>
<keyword evidence="3 6" id="KW-0812">Transmembrane</keyword>
<feature type="transmembrane region" description="Helical" evidence="6">
    <location>
        <begin position="352"/>
        <end position="377"/>
    </location>
</feature>
<feature type="domain" description="MgtC/SapB/SrpB/YhiD N-terminal" evidence="7">
    <location>
        <begin position="28"/>
        <end position="149"/>
    </location>
</feature>
<evidence type="ECO:0000259" key="8">
    <source>
        <dbReference type="Pfam" id="PF13194"/>
    </source>
</evidence>
<organism evidence="9 10">
    <name type="scientific">Halobium salinum</name>
    <dbReference type="NCBI Taxonomy" id="1364940"/>
    <lineage>
        <taxon>Archaea</taxon>
        <taxon>Methanobacteriati</taxon>
        <taxon>Methanobacteriota</taxon>
        <taxon>Stenosarchaea group</taxon>
        <taxon>Halobacteria</taxon>
        <taxon>Halobacteriales</taxon>
        <taxon>Haloferacaceae</taxon>
        <taxon>Halobium</taxon>
    </lineage>
</organism>
<evidence type="ECO:0000313" key="10">
    <source>
        <dbReference type="Proteomes" id="UP001595921"/>
    </source>
</evidence>
<dbReference type="InterPro" id="IPR049177">
    <property type="entry name" value="MgtC_SapB_SrpB_YhiD_N"/>
</dbReference>
<feature type="transmembrane region" description="Helical" evidence="6">
    <location>
        <begin position="383"/>
        <end position="405"/>
    </location>
</feature>
<dbReference type="PANTHER" id="PTHR39084">
    <property type="entry name" value="MEMBRANE PROTEIN-RELATED"/>
    <property type="match status" value="1"/>
</dbReference>
<feature type="transmembrane region" description="Helical" evidence="6">
    <location>
        <begin position="163"/>
        <end position="180"/>
    </location>
</feature>
<evidence type="ECO:0000256" key="3">
    <source>
        <dbReference type="ARBA" id="ARBA00022692"/>
    </source>
</evidence>
<gene>
    <name evidence="9" type="ORF">ACFO0N_13845</name>
</gene>
<dbReference type="GO" id="GO:0005886">
    <property type="term" value="C:plasma membrane"/>
    <property type="evidence" value="ECO:0007669"/>
    <property type="project" value="UniProtKB-SubCell"/>
</dbReference>
<evidence type="ECO:0000256" key="6">
    <source>
        <dbReference type="SAM" id="Phobius"/>
    </source>
</evidence>
<feature type="transmembrane region" description="Helical" evidence="6">
    <location>
        <begin position="222"/>
        <end position="243"/>
    </location>
</feature>
<dbReference type="Pfam" id="PF13194">
    <property type="entry name" value="DUF4010"/>
    <property type="match status" value="1"/>
</dbReference>
<evidence type="ECO:0000313" key="9">
    <source>
        <dbReference type="EMBL" id="MFC4359027.1"/>
    </source>
</evidence>
<feature type="transmembrane region" description="Helical" evidence="6">
    <location>
        <begin position="417"/>
        <end position="440"/>
    </location>
</feature>
<evidence type="ECO:0000256" key="5">
    <source>
        <dbReference type="ARBA" id="ARBA00023136"/>
    </source>
</evidence>
<evidence type="ECO:0000256" key="4">
    <source>
        <dbReference type="ARBA" id="ARBA00022989"/>
    </source>
</evidence>
<dbReference type="Proteomes" id="UP001595921">
    <property type="component" value="Unassembled WGS sequence"/>
</dbReference>
<feature type="domain" description="DUF4010" evidence="8">
    <location>
        <begin position="202"/>
        <end position="407"/>
    </location>
</feature>
<dbReference type="InterPro" id="IPR003416">
    <property type="entry name" value="MgtC/SapB/SrpB/YhiD_fam"/>
</dbReference>
<reference evidence="9 10" key="1">
    <citation type="journal article" date="2019" name="Int. J. Syst. Evol. Microbiol.">
        <title>The Global Catalogue of Microorganisms (GCM) 10K type strain sequencing project: providing services to taxonomists for standard genome sequencing and annotation.</title>
        <authorList>
            <consortium name="The Broad Institute Genomics Platform"/>
            <consortium name="The Broad Institute Genome Sequencing Center for Infectious Disease"/>
            <person name="Wu L."/>
            <person name="Ma J."/>
        </authorList>
    </citation>
    <scope>NUCLEOTIDE SEQUENCE [LARGE SCALE GENOMIC DNA]</scope>
    <source>
        <strain evidence="9 10">CGMCC 1.12553</strain>
    </source>
</reference>
<comment type="caution">
    <text evidence="9">The sequence shown here is derived from an EMBL/GenBank/DDBJ whole genome shotgun (WGS) entry which is preliminary data.</text>
</comment>
<feature type="transmembrane region" description="Helical" evidence="6">
    <location>
        <begin position="255"/>
        <end position="280"/>
    </location>
</feature>
<accession>A0ABD5PDP4</accession>
<dbReference type="PRINTS" id="PR01837">
    <property type="entry name" value="MGTCSAPBPROT"/>
</dbReference>
<keyword evidence="4 6" id="KW-1133">Transmembrane helix</keyword>
<keyword evidence="2" id="KW-1003">Cell membrane</keyword>
<dbReference type="PANTHER" id="PTHR39084:SF1">
    <property type="entry name" value="DUF4010 DOMAIN-CONTAINING PROTEIN"/>
    <property type="match status" value="1"/>
</dbReference>
<evidence type="ECO:0000256" key="2">
    <source>
        <dbReference type="ARBA" id="ARBA00022475"/>
    </source>
</evidence>
<dbReference type="AlphaFoldDB" id="A0ABD5PDP4"/>
<protein>
    <submittedName>
        <fullName evidence="9">MgtC/SapB family protein</fullName>
    </submittedName>
</protein>
<keyword evidence="10" id="KW-1185">Reference proteome</keyword>
<evidence type="ECO:0000256" key="1">
    <source>
        <dbReference type="ARBA" id="ARBA00004651"/>
    </source>
</evidence>
<dbReference type="InterPro" id="IPR025105">
    <property type="entry name" value="DUF4010"/>
</dbReference>
<proteinExistence type="predicted"/>
<feature type="transmembrane region" description="Helical" evidence="6">
    <location>
        <begin position="74"/>
        <end position="93"/>
    </location>
</feature>
<feature type="transmembrane region" description="Helical" evidence="6">
    <location>
        <begin position="324"/>
        <end position="345"/>
    </location>
</feature>
<comment type="subcellular location">
    <subcellularLocation>
        <location evidence="1">Cell membrane</location>
        <topology evidence="1">Multi-pass membrane protein</topology>
    </subcellularLocation>
</comment>